<dbReference type="HOGENOM" id="CLU_118274_0_1_1"/>
<evidence type="ECO:0000256" key="4">
    <source>
        <dbReference type="ARBA" id="ARBA00022946"/>
    </source>
</evidence>
<evidence type="ECO:0000256" key="2">
    <source>
        <dbReference type="ARBA" id="ARBA00005453"/>
    </source>
</evidence>
<protein>
    <submittedName>
        <fullName evidence="7">Uncharacterized protein</fullName>
    </submittedName>
</protein>
<dbReference type="InParanoid" id="A7STV0"/>
<gene>
    <name evidence="7" type="ORF">NEMVEDRAFT_v1g56831</name>
</gene>
<dbReference type="GO" id="GO:0005739">
    <property type="term" value="C:mitochondrion"/>
    <property type="evidence" value="ECO:0000318"/>
    <property type="project" value="GO_Central"/>
</dbReference>
<evidence type="ECO:0000256" key="6">
    <source>
        <dbReference type="ARBA" id="ARBA00023136"/>
    </source>
</evidence>
<keyword evidence="5" id="KW-0496">Mitochondrion</keyword>
<keyword evidence="3" id="KW-0999">Mitochondrion inner membrane</keyword>
<evidence type="ECO:0000313" key="8">
    <source>
        <dbReference type="Proteomes" id="UP000001593"/>
    </source>
</evidence>
<accession>A7STV0</accession>
<dbReference type="Proteomes" id="UP000001593">
    <property type="component" value="Unassembled WGS sequence"/>
</dbReference>
<dbReference type="Pfam" id="PF10231">
    <property type="entry name" value="COA8"/>
    <property type="match status" value="1"/>
</dbReference>
<feature type="non-terminal residue" evidence="7">
    <location>
        <position position="1"/>
    </location>
</feature>
<evidence type="ECO:0000256" key="1">
    <source>
        <dbReference type="ARBA" id="ARBA00004443"/>
    </source>
</evidence>
<keyword evidence="6" id="KW-0472">Membrane</keyword>
<evidence type="ECO:0000256" key="5">
    <source>
        <dbReference type="ARBA" id="ARBA00023128"/>
    </source>
</evidence>
<dbReference type="OMA" id="AWNQDYW"/>
<feature type="non-terminal residue" evidence="7">
    <location>
        <position position="114"/>
    </location>
</feature>
<reference evidence="7 8" key="1">
    <citation type="journal article" date="2007" name="Science">
        <title>Sea anemone genome reveals ancestral eumetazoan gene repertoire and genomic organization.</title>
        <authorList>
            <person name="Putnam N.H."/>
            <person name="Srivastava M."/>
            <person name="Hellsten U."/>
            <person name="Dirks B."/>
            <person name="Chapman J."/>
            <person name="Salamov A."/>
            <person name="Terry A."/>
            <person name="Shapiro H."/>
            <person name="Lindquist E."/>
            <person name="Kapitonov V.V."/>
            <person name="Jurka J."/>
            <person name="Genikhovich G."/>
            <person name="Grigoriev I.V."/>
            <person name="Lucas S.M."/>
            <person name="Steele R.E."/>
            <person name="Finnerty J.R."/>
            <person name="Technau U."/>
            <person name="Martindale M.Q."/>
            <person name="Rokhsar D.S."/>
        </authorList>
    </citation>
    <scope>NUCLEOTIDE SEQUENCE [LARGE SCALE GENOMIC DNA]</scope>
    <source>
        <strain evidence="8">CH2 X CH6</strain>
    </source>
</reference>
<dbReference type="GO" id="GO:0097193">
    <property type="term" value="P:intrinsic apoptotic signaling pathway"/>
    <property type="evidence" value="ECO:0007669"/>
    <property type="project" value="InterPro"/>
</dbReference>
<sequence length="114" mass="14023">KEYDMVGPPDLNSNIRKMAFARRANETPREQGFRMMKEFVHSWHHDFWTRHNKNFNESKKKFLEGKEKKSSKLTCVAADELSVFYKDFLDKNYQLHKEYQWEWYKKNVRMLWPA</sequence>
<dbReference type="STRING" id="45351.A7STV0"/>
<comment type="similarity">
    <text evidence="2">Belongs to the COA8 family.</text>
</comment>
<evidence type="ECO:0000256" key="3">
    <source>
        <dbReference type="ARBA" id="ARBA00022792"/>
    </source>
</evidence>
<keyword evidence="8" id="KW-1185">Reference proteome</keyword>
<dbReference type="eggNOG" id="KOG4094">
    <property type="taxonomic scope" value="Eukaryota"/>
</dbReference>
<dbReference type="PANTHER" id="PTHR31107:SF2">
    <property type="entry name" value="CYTOCHROME C OXIDASE ASSEMBLY FACTOR 8"/>
    <property type="match status" value="1"/>
</dbReference>
<dbReference type="InterPro" id="IPR018796">
    <property type="entry name" value="COA8"/>
</dbReference>
<comment type="subcellular location">
    <subcellularLocation>
        <location evidence="1">Mitochondrion inner membrane</location>
        <topology evidence="1">Peripheral membrane protein</topology>
        <orientation evidence="1">Matrix side</orientation>
    </subcellularLocation>
</comment>
<name>A7STV0_NEMVE</name>
<dbReference type="AlphaFoldDB" id="A7STV0"/>
<dbReference type="PANTHER" id="PTHR31107">
    <property type="entry name" value="APOPTOGENIC PROTEIN 1, MITOCHONDRIAL"/>
    <property type="match status" value="1"/>
</dbReference>
<evidence type="ECO:0000313" key="7">
    <source>
        <dbReference type="EMBL" id="EDO32871.1"/>
    </source>
</evidence>
<dbReference type="PhylomeDB" id="A7STV0"/>
<organism evidence="7 8">
    <name type="scientific">Nematostella vectensis</name>
    <name type="common">Starlet sea anemone</name>
    <dbReference type="NCBI Taxonomy" id="45351"/>
    <lineage>
        <taxon>Eukaryota</taxon>
        <taxon>Metazoa</taxon>
        <taxon>Cnidaria</taxon>
        <taxon>Anthozoa</taxon>
        <taxon>Hexacorallia</taxon>
        <taxon>Actiniaria</taxon>
        <taxon>Edwardsiidae</taxon>
        <taxon>Nematostella</taxon>
    </lineage>
</organism>
<dbReference type="EMBL" id="DS469802">
    <property type="protein sequence ID" value="EDO32871.1"/>
    <property type="molecule type" value="Genomic_DNA"/>
</dbReference>
<keyword evidence="4" id="KW-0809">Transit peptide</keyword>
<proteinExistence type="inferred from homology"/>
<dbReference type="GO" id="GO:0005743">
    <property type="term" value="C:mitochondrial inner membrane"/>
    <property type="evidence" value="ECO:0007669"/>
    <property type="project" value="UniProtKB-SubCell"/>
</dbReference>